<dbReference type="InterPro" id="IPR028116">
    <property type="entry name" value="Cis-CaaD-like"/>
</dbReference>
<reference evidence="2" key="1">
    <citation type="submission" date="2023-03" db="EMBL/GenBank/DDBJ databases">
        <title>Edaphobacter sp.</title>
        <authorList>
            <person name="Huber K.J."/>
            <person name="Papendorf J."/>
            <person name="Pilke C."/>
            <person name="Bunk B."/>
            <person name="Sproeer C."/>
            <person name="Pester M."/>
        </authorList>
    </citation>
    <scope>NUCLEOTIDE SEQUENCE</scope>
    <source>
        <strain evidence="2">DSM 109920</strain>
    </source>
</reference>
<name>A0AAU7D743_9BACT</name>
<dbReference type="AlphaFoldDB" id="A0AAU7D743"/>
<organism evidence="2">
    <name type="scientific">Edaphobacter paludis</name>
    <dbReference type="NCBI Taxonomy" id="3035702"/>
    <lineage>
        <taxon>Bacteria</taxon>
        <taxon>Pseudomonadati</taxon>
        <taxon>Acidobacteriota</taxon>
        <taxon>Terriglobia</taxon>
        <taxon>Terriglobales</taxon>
        <taxon>Acidobacteriaceae</taxon>
        <taxon>Edaphobacter</taxon>
    </lineage>
</organism>
<dbReference type="RefSeq" id="WP_348269621.1">
    <property type="nucleotide sequence ID" value="NZ_CP121195.1"/>
</dbReference>
<accession>A0AAU7D743</accession>
<gene>
    <name evidence="2" type="ORF">P8936_14870</name>
</gene>
<dbReference type="EMBL" id="CP121195">
    <property type="protein sequence ID" value="XBH12962.1"/>
    <property type="molecule type" value="Genomic_DNA"/>
</dbReference>
<dbReference type="Pfam" id="PF14832">
    <property type="entry name" value="Tautomerase_3"/>
    <property type="match status" value="1"/>
</dbReference>
<dbReference type="SUPFAM" id="SSF55331">
    <property type="entry name" value="Tautomerase/MIF"/>
    <property type="match status" value="1"/>
</dbReference>
<protein>
    <submittedName>
        <fullName evidence="2">Tautomerase family protein</fullName>
    </submittedName>
</protein>
<sequence length="151" mass="17178">MPTYVCSVPPKKLSSSQKSEIAQSISNRHSEATGAPPFFVQVVIEETEHDRYLGGQKTSDHVWVRGDIRAGRTEAAREQMMLNIMEDISRITQISQEHIWVYVCNLAPTDMVEYGHVLPLPGKEKEWFENLPVSLQRYLNSLGTTKDNFTL</sequence>
<proteinExistence type="predicted"/>
<dbReference type="Gene3D" id="3.30.429.10">
    <property type="entry name" value="Macrophage Migration Inhibitory Factor"/>
    <property type="match status" value="1"/>
</dbReference>
<evidence type="ECO:0000313" key="2">
    <source>
        <dbReference type="EMBL" id="XBH12962.1"/>
    </source>
</evidence>
<feature type="domain" description="Tautomerase cis-CaaD-like" evidence="1">
    <location>
        <begin position="1"/>
        <end position="128"/>
    </location>
</feature>
<evidence type="ECO:0000259" key="1">
    <source>
        <dbReference type="Pfam" id="PF14832"/>
    </source>
</evidence>
<dbReference type="InterPro" id="IPR014347">
    <property type="entry name" value="Tautomerase/MIF_sf"/>
</dbReference>